<evidence type="ECO:0000313" key="1">
    <source>
        <dbReference type="Proteomes" id="UP000046395"/>
    </source>
</evidence>
<dbReference type="Gene3D" id="3.40.50.150">
    <property type="entry name" value="Vaccinia Virus protein VP39"/>
    <property type="match status" value="1"/>
</dbReference>
<dbReference type="WBParaSite" id="TMUE_3000012629.1">
    <property type="protein sequence ID" value="TMUE_3000012629.1"/>
    <property type="gene ID" value="WBGene00291383"/>
</dbReference>
<dbReference type="Proteomes" id="UP000046395">
    <property type="component" value="Unassembled WGS sequence"/>
</dbReference>
<dbReference type="STRING" id="70415.A0A5S6QZX7"/>
<organism evidence="1 2">
    <name type="scientific">Trichuris muris</name>
    <name type="common">Mouse whipworm</name>
    <dbReference type="NCBI Taxonomy" id="70415"/>
    <lineage>
        <taxon>Eukaryota</taxon>
        <taxon>Metazoa</taxon>
        <taxon>Ecdysozoa</taxon>
        <taxon>Nematoda</taxon>
        <taxon>Enoplea</taxon>
        <taxon>Dorylaimia</taxon>
        <taxon>Trichinellida</taxon>
        <taxon>Trichuridae</taxon>
        <taxon>Trichuris</taxon>
    </lineage>
</organism>
<proteinExistence type="predicted"/>
<keyword evidence="1" id="KW-1185">Reference proteome</keyword>
<reference evidence="2" key="1">
    <citation type="submission" date="2019-12" db="UniProtKB">
        <authorList>
            <consortium name="WormBaseParasite"/>
        </authorList>
    </citation>
    <scope>IDENTIFICATION</scope>
</reference>
<dbReference type="AlphaFoldDB" id="A0A5S6QZX7"/>
<name>A0A5S6QZX7_TRIMR</name>
<sequence>MKLLKCLSAVHELCVGSQPVRTLRSPLVNVPLVDRGEDCLGTSDCDRRQRYPVGILRPAELESLKADELFVSKSSTSRRARCSSIGLHPNRSNSATDRILAQVKNHLNCDETVFCLFNPGISNLPMNLFEAGARRMVLLEAEEDYLVKWKRFAGQHPDRVWAHHFNFGRLAEQTAQQLIRKQRFPLTPFFEQCGIQGNVEWKERGACSSAVTHPPIIFIGVLPPFNERSTFLCLLANRITRQNAFEFGPSEALLFVSSSKYVVLKEDQTALPKLTRYRRQEYRLYFDFDLVDKKPLQSFHPEIAVPKKPKYQRYVEHGKLDPNLLYLVHMKPKRTLPLDPAAIGHATVDHALAGLSFLHRQLLASPKATKLGSFLANLMPGIDQHLQHQGFDFSMKLESLTMRDIVALHSSILSWPDYPDSGFKLEVDAWLEMMWFSPTSTKPT</sequence>
<accession>A0A5S6QZX7</accession>
<evidence type="ECO:0000313" key="2">
    <source>
        <dbReference type="WBParaSite" id="TMUE_3000012629.1"/>
    </source>
</evidence>
<protein>
    <submittedName>
        <fullName evidence="2">rRNA adenine N(6)-methyltransferase</fullName>
    </submittedName>
</protein>
<dbReference type="InterPro" id="IPR029063">
    <property type="entry name" value="SAM-dependent_MTases_sf"/>
</dbReference>